<keyword evidence="2" id="KW-1185">Reference proteome</keyword>
<proteinExistence type="predicted"/>
<dbReference type="AlphaFoldDB" id="A0A139AV89"/>
<evidence type="ECO:0000313" key="1">
    <source>
        <dbReference type="EMBL" id="KXS20493.1"/>
    </source>
</evidence>
<protein>
    <submittedName>
        <fullName evidence="1">Uncharacterized protein</fullName>
    </submittedName>
</protein>
<reference evidence="1 2" key="1">
    <citation type="journal article" date="2015" name="Genome Biol. Evol.">
        <title>Phylogenomic analyses indicate that early fungi evolved digesting cell walls of algal ancestors of land plants.</title>
        <authorList>
            <person name="Chang Y."/>
            <person name="Wang S."/>
            <person name="Sekimoto S."/>
            <person name="Aerts A.L."/>
            <person name="Choi C."/>
            <person name="Clum A."/>
            <person name="LaButti K.M."/>
            <person name="Lindquist E.A."/>
            <person name="Yee Ngan C."/>
            <person name="Ohm R.A."/>
            <person name="Salamov A.A."/>
            <person name="Grigoriev I.V."/>
            <person name="Spatafora J.W."/>
            <person name="Berbee M.L."/>
        </authorList>
    </citation>
    <scope>NUCLEOTIDE SEQUENCE [LARGE SCALE GENOMIC DNA]</scope>
    <source>
        <strain evidence="1 2">JEL478</strain>
    </source>
</reference>
<dbReference type="EMBL" id="KQ965735">
    <property type="protein sequence ID" value="KXS20493.1"/>
    <property type="molecule type" value="Genomic_DNA"/>
</dbReference>
<organism evidence="1 2">
    <name type="scientific">Gonapodya prolifera (strain JEL478)</name>
    <name type="common">Monoblepharis prolifera</name>
    <dbReference type="NCBI Taxonomy" id="1344416"/>
    <lineage>
        <taxon>Eukaryota</taxon>
        <taxon>Fungi</taxon>
        <taxon>Fungi incertae sedis</taxon>
        <taxon>Chytridiomycota</taxon>
        <taxon>Chytridiomycota incertae sedis</taxon>
        <taxon>Monoblepharidomycetes</taxon>
        <taxon>Monoblepharidales</taxon>
        <taxon>Gonapodyaceae</taxon>
        <taxon>Gonapodya</taxon>
    </lineage>
</organism>
<gene>
    <name evidence="1" type="ORF">M427DRAFT_28206</name>
</gene>
<sequence length="99" mass="12026">MSFSKFSTQEYHNKAKFNSMWTLQQKWMDKDQAIQRINMGMPTFKTANLLCQNQYLAYFLQHLGMMLEFYQKHHWKRLWFKLKAGQQHALALMTSFEPQ</sequence>
<name>A0A139AV89_GONPJ</name>
<evidence type="ECO:0000313" key="2">
    <source>
        <dbReference type="Proteomes" id="UP000070544"/>
    </source>
</evidence>
<dbReference type="Proteomes" id="UP000070544">
    <property type="component" value="Unassembled WGS sequence"/>
</dbReference>
<accession>A0A139AV89</accession>